<protein>
    <submittedName>
        <fullName evidence="5">Lrp/AsnC family transcriptional regulator</fullName>
    </submittedName>
</protein>
<dbReference type="PANTHER" id="PTHR30154">
    <property type="entry name" value="LEUCINE-RESPONSIVE REGULATORY PROTEIN"/>
    <property type="match status" value="1"/>
</dbReference>
<dbReference type="PRINTS" id="PR00033">
    <property type="entry name" value="HTHASNC"/>
</dbReference>
<dbReference type="Proteomes" id="UP001279642">
    <property type="component" value="Unassembled WGS sequence"/>
</dbReference>
<keyword evidence="2" id="KW-0238">DNA-binding</keyword>
<dbReference type="RefSeq" id="WP_320508895.1">
    <property type="nucleotide sequence ID" value="NZ_JAXCLW010000003.1"/>
</dbReference>
<organism evidence="5 6">
    <name type="scientific">Dongia soli</name>
    <dbReference type="NCBI Taxonomy" id="600628"/>
    <lineage>
        <taxon>Bacteria</taxon>
        <taxon>Pseudomonadati</taxon>
        <taxon>Pseudomonadota</taxon>
        <taxon>Alphaproteobacteria</taxon>
        <taxon>Rhodospirillales</taxon>
        <taxon>Dongiaceae</taxon>
        <taxon>Dongia</taxon>
    </lineage>
</organism>
<proteinExistence type="predicted"/>
<reference evidence="5 6" key="1">
    <citation type="journal article" date="2016" name="Antonie Van Leeuwenhoek">
        <title>Dongia soli sp. nov., isolated from soil from Dokdo, Korea.</title>
        <authorList>
            <person name="Kim D.U."/>
            <person name="Lee H."/>
            <person name="Kim H."/>
            <person name="Kim S.G."/>
            <person name="Ka J.O."/>
        </authorList>
    </citation>
    <scope>NUCLEOTIDE SEQUENCE [LARGE SCALE GENOMIC DNA]</scope>
    <source>
        <strain evidence="5 6">D78</strain>
    </source>
</reference>
<keyword evidence="6" id="KW-1185">Reference proteome</keyword>
<dbReference type="Gene3D" id="3.30.70.920">
    <property type="match status" value="1"/>
</dbReference>
<dbReference type="PANTHER" id="PTHR30154:SF34">
    <property type="entry name" value="TRANSCRIPTIONAL REGULATOR AZLB"/>
    <property type="match status" value="1"/>
</dbReference>
<dbReference type="InterPro" id="IPR019888">
    <property type="entry name" value="Tscrpt_reg_AsnC-like"/>
</dbReference>
<dbReference type="InterPro" id="IPR019887">
    <property type="entry name" value="Tscrpt_reg_AsnC/Lrp_C"/>
</dbReference>
<dbReference type="Pfam" id="PF01037">
    <property type="entry name" value="AsnC_trans_reg"/>
    <property type="match status" value="1"/>
</dbReference>
<dbReference type="SUPFAM" id="SSF54909">
    <property type="entry name" value="Dimeric alpha+beta barrel"/>
    <property type="match status" value="1"/>
</dbReference>
<accession>A0ABU5EC18</accession>
<dbReference type="InterPro" id="IPR036390">
    <property type="entry name" value="WH_DNA-bd_sf"/>
</dbReference>
<evidence type="ECO:0000259" key="4">
    <source>
        <dbReference type="PROSITE" id="PS50956"/>
    </source>
</evidence>
<feature type="domain" description="HTH asnC-type" evidence="4">
    <location>
        <begin position="4"/>
        <end position="65"/>
    </location>
</feature>
<dbReference type="Pfam" id="PF13412">
    <property type="entry name" value="HTH_24"/>
    <property type="match status" value="1"/>
</dbReference>
<name>A0ABU5EC18_9PROT</name>
<evidence type="ECO:0000256" key="1">
    <source>
        <dbReference type="ARBA" id="ARBA00023015"/>
    </source>
</evidence>
<dbReference type="InterPro" id="IPR000485">
    <property type="entry name" value="AsnC-type_HTH_dom"/>
</dbReference>
<keyword evidence="1" id="KW-0805">Transcription regulation</keyword>
<dbReference type="InterPro" id="IPR011008">
    <property type="entry name" value="Dimeric_a/b-barrel"/>
</dbReference>
<dbReference type="PROSITE" id="PS50956">
    <property type="entry name" value="HTH_ASNC_2"/>
    <property type="match status" value="1"/>
</dbReference>
<evidence type="ECO:0000256" key="2">
    <source>
        <dbReference type="ARBA" id="ARBA00023125"/>
    </source>
</evidence>
<keyword evidence="3" id="KW-0804">Transcription</keyword>
<dbReference type="SUPFAM" id="SSF46785">
    <property type="entry name" value="Winged helix' DNA-binding domain"/>
    <property type="match status" value="1"/>
</dbReference>
<dbReference type="EMBL" id="JAXCLW010000003">
    <property type="protein sequence ID" value="MDY0883829.1"/>
    <property type="molecule type" value="Genomic_DNA"/>
</dbReference>
<dbReference type="Gene3D" id="1.10.10.10">
    <property type="entry name" value="Winged helix-like DNA-binding domain superfamily/Winged helix DNA-binding domain"/>
    <property type="match status" value="1"/>
</dbReference>
<comment type="caution">
    <text evidence="5">The sequence shown here is derived from an EMBL/GenBank/DDBJ whole genome shotgun (WGS) entry which is preliminary data.</text>
</comment>
<gene>
    <name evidence="5" type="ORF">SMD27_13330</name>
</gene>
<evidence type="ECO:0000313" key="6">
    <source>
        <dbReference type="Proteomes" id="UP001279642"/>
    </source>
</evidence>
<evidence type="ECO:0000256" key="3">
    <source>
        <dbReference type="ARBA" id="ARBA00023163"/>
    </source>
</evidence>
<sequence length="143" mass="15953">MRPLDDRDRQILDLLRRDARLPLKTLAARIGLARSTLRERLARLEADGVIRGYRIDIAPEASGSVAAYLLARLKRTPALDFIEALRKMPQVRDCASVAGDIDLIIQLHAETIERLNAVRDEIARHPAVADLTTSIVLRRDIGG</sequence>
<dbReference type="InterPro" id="IPR036388">
    <property type="entry name" value="WH-like_DNA-bd_sf"/>
</dbReference>
<dbReference type="SMART" id="SM00344">
    <property type="entry name" value="HTH_ASNC"/>
    <property type="match status" value="1"/>
</dbReference>
<evidence type="ECO:0000313" key="5">
    <source>
        <dbReference type="EMBL" id="MDY0883829.1"/>
    </source>
</evidence>